<name>A0A2C9CLT7_9RHOB</name>
<evidence type="ECO:0000256" key="1">
    <source>
        <dbReference type="SAM" id="Phobius"/>
    </source>
</evidence>
<sequence>MFHDRFDGVLMSVFISIEFAVMFGASAWVVGDLAGLSMPMHWVALAFAAALTTALLRPIWRRMLAPASGR</sequence>
<keyword evidence="3" id="KW-1185">Reference proteome</keyword>
<feature type="transmembrane region" description="Helical" evidence="1">
    <location>
        <begin position="9"/>
        <end position="30"/>
    </location>
</feature>
<protein>
    <submittedName>
        <fullName evidence="2">Uncharacterized protein</fullName>
    </submittedName>
</protein>
<dbReference type="AlphaFoldDB" id="A0A2C9CLT7"/>
<keyword evidence="1" id="KW-0472">Membrane</keyword>
<dbReference type="RefSeq" id="WP_097928050.1">
    <property type="nucleotide sequence ID" value="NZ_OCTN01000001.1"/>
</dbReference>
<organism evidence="2 3">
    <name type="scientific">Pontivivens marinum</name>
    <dbReference type="NCBI Taxonomy" id="1690039"/>
    <lineage>
        <taxon>Bacteria</taxon>
        <taxon>Pseudomonadati</taxon>
        <taxon>Pseudomonadota</taxon>
        <taxon>Alphaproteobacteria</taxon>
        <taxon>Rhodobacterales</taxon>
        <taxon>Paracoccaceae</taxon>
        <taxon>Pontivivens</taxon>
    </lineage>
</organism>
<dbReference type="EMBL" id="OCTN01000001">
    <property type="protein sequence ID" value="SOH92471.1"/>
    <property type="molecule type" value="Genomic_DNA"/>
</dbReference>
<accession>A0A2C9CLT7</accession>
<gene>
    <name evidence="2" type="ORF">SAMN06273572_101318</name>
</gene>
<keyword evidence="1" id="KW-1133">Transmembrane helix</keyword>
<feature type="transmembrane region" description="Helical" evidence="1">
    <location>
        <begin position="42"/>
        <end position="60"/>
    </location>
</feature>
<proteinExistence type="predicted"/>
<keyword evidence="1" id="KW-0812">Transmembrane</keyword>
<dbReference type="Proteomes" id="UP000220034">
    <property type="component" value="Unassembled WGS sequence"/>
</dbReference>
<evidence type="ECO:0000313" key="2">
    <source>
        <dbReference type="EMBL" id="SOH92471.1"/>
    </source>
</evidence>
<evidence type="ECO:0000313" key="3">
    <source>
        <dbReference type="Proteomes" id="UP000220034"/>
    </source>
</evidence>
<reference evidence="3" key="1">
    <citation type="submission" date="2017-09" db="EMBL/GenBank/DDBJ databases">
        <authorList>
            <person name="Varghese N."/>
            <person name="Submissions S."/>
        </authorList>
    </citation>
    <scope>NUCLEOTIDE SEQUENCE [LARGE SCALE GENOMIC DNA]</scope>
    <source>
        <strain evidence="3">C7</strain>
    </source>
</reference>